<dbReference type="EMBL" id="HE576752">
    <property type="protein sequence ID" value="CCC67274.1"/>
    <property type="molecule type" value="Genomic_DNA"/>
</dbReference>
<dbReference type="Gene3D" id="2.130.10.10">
    <property type="entry name" value="YVTN repeat-like/Quinoprotein amine dehydrogenase"/>
    <property type="match status" value="1"/>
</dbReference>
<proteinExistence type="predicted"/>
<keyword evidence="5" id="KW-1185">Reference proteome</keyword>
<dbReference type="PROSITE" id="PS00678">
    <property type="entry name" value="WD_REPEATS_1"/>
    <property type="match status" value="1"/>
</dbReference>
<name>G0V726_NAUCA</name>
<dbReference type="InterPro" id="IPR036322">
    <property type="entry name" value="WD40_repeat_dom_sf"/>
</dbReference>
<dbReference type="eggNOG" id="KOG1036">
    <property type="taxonomic scope" value="Eukaryota"/>
</dbReference>
<accession>G0V726</accession>
<dbReference type="GO" id="GO:0044774">
    <property type="term" value="P:mitotic DNA integrity checkpoint signaling"/>
    <property type="evidence" value="ECO:0007669"/>
    <property type="project" value="EnsemblFungi"/>
</dbReference>
<sequence length="330" mass="37225">MDKLHKVEVQNGPSEYISDIVLIDEKSQFLVTAWDGSLSQFEYNPNLKEVRLIKKVVHEYALLCCCYAFVLGKLRVYVGTVQGEIFLVDFENSDFKPVLGNSTQLGVSKMVNVGNYTFIASSWDGILQEIDMQDNAVIRTTKLENNTKVLAMDCVNNLLILALTGKKIRWLNLPLNNNDRGEVTEVETGLKYQVRDIKLTLEGDGYVTSSIDGRVAVEYFEDDSRNFAFRCHRMNLVDMQFVFPVNSLAFSPASHLLFTGGSDGCVSLWNLETHKKIKQFPKFNENSVVKLACNEDILVVGTSDDSFKTNAVVAEPLELQSSRLYVLFKE</sequence>
<reference evidence="4 5" key="1">
    <citation type="journal article" date="2011" name="Proc. Natl. Acad. Sci. U.S.A.">
        <title>Evolutionary erosion of yeast sex chromosomes by mating-type switching accidents.</title>
        <authorList>
            <person name="Gordon J.L."/>
            <person name="Armisen D."/>
            <person name="Proux-Wera E."/>
            <person name="Oheigeartaigh S.S."/>
            <person name="Byrne K.P."/>
            <person name="Wolfe K.H."/>
        </authorList>
    </citation>
    <scope>NUCLEOTIDE SEQUENCE [LARGE SCALE GENOMIC DNA]</scope>
    <source>
        <strain evidence="5">ATCC 76901 / BCRC 22586 / CBS 4309 / NBRC 1992 / NRRL Y-12630</strain>
    </source>
</reference>
<feature type="repeat" description="WD" evidence="3">
    <location>
        <begin position="245"/>
        <end position="279"/>
    </location>
</feature>
<dbReference type="AlphaFoldDB" id="G0V726"/>
<dbReference type="Pfam" id="PF00400">
    <property type="entry name" value="WD40"/>
    <property type="match status" value="1"/>
</dbReference>
<organism evidence="4 5">
    <name type="scientific">Naumovozyma castellii</name>
    <name type="common">Yeast</name>
    <name type="synonym">Saccharomyces castellii</name>
    <dbReference type="NCBI Taxonomy" id="27288"/>
    <lineage>
        <taxon>Eukaryota</taxon>
        <taxon>Fungi</taxon>
        <taxon>Dikarya</taxon>
        <taxon>Ascomycota</taxon>
        <taxon>Saccharomycotina</taxon>
        <taxon>Saccharomycetes</taxon>
        <taxon>Saccharomycetales</taxon>
        <taxon>Saccharomycetaceae</taxon>
        <taxon>Naumovozyma</taxon>
    </lineage>
</organism>
<dbReference type="InParanoid" id="G0V726"/>
<dbReference type="RefSeq" id="XP_003673655.1">
    <property type="nucleotide sequence ID" value="XM_003673607.1"/>
</dbReference>
<evidence type="ECO:0000256" key="3">
    <source>
        <dbReference type="PROSITE-ProRule" id="PRU00221"/>
    </source>
</evidence>
<dbReference type="GO" id="GO:0000776">
    <property type="term" value="C:kinetochore"/>
    <property type="evidence" value="ECO:0007669"/>
    <property type="project" value="EnsemblFungi"/>
</dbReference>
<keyword evidence="2" id="KW-0677">Repeat</keyword>
<dbReference type="InterPro" id="IPR019775">
    <property type="entry name" value="WD40_repeat_CS"/>
</dbReference>
<dbReference type="InterPro" id="IPR001680">
    <property type="entry name" value="WD40_rpt"/>
</dbReference>
<dbReference type="SMART" id="SM00320">
    <property type="entry name" value="WD40"/>
    <property type="match status" value="2"/>
</dbReference>
<dbReference type="KEGG" id="ncs:NCAS_0A07160"/>
<dbReference type="FunCoup" id="G0V726">
    <property type="interactions" value="315"/>
</dbReference>
<evidence type="ECO:0000256" key="2">
    <source>
        <dbReference type="ARBA" id="ARBA00022737"/>
    </source>
</evidence>
<dbReference type="GeneID" id="96900753"/>
<dbReference type="GO" id="GO:1990298">
    <property type="term" value="C:bub1-bub3 complex"/>
    <property type="evidence" value="ECO:0007669"/>
    <property type="project" value="EnsemblFungi"/>
</dbReference>
<dbReference type="HOGENOM" id="CLU_038526_2_0_1"/>
<dbReference type="OMA" id="ENECKPK"/>
<keyword evidence="1 3" id="KW-0853">WD repeat</keyword>
<dbReference type="Proteomes" id="UP000001640">
    <property type="component" value="Chromosome 1"/>
</dbReference>
<dbReference type="GO" id="GO:1902499">
    <property type="term" value="P:positive regulation of protein autoubiquitination"/>
    <property type="evidence" value="ECO:0007669"/>
    <property type="project" value="EnsemblFungi"/>
</dbReference>
<protein>
    <submittedName>
        <fullName evidence="4">Uncharacterized protein</fullName>
    </submittedName>
</protein>
<dbReference type="SUPFAM" id="SSF50978">
    <property type="entry name" value="WD40 repeat-like"/>
    <property type="match status" value="1"/>
</dbReference>
<dbReference type="PANTHER" id="PTHR10971">
    <property type="entry name" value="MRNA EXPORT FACTOR AND BUB3"/>
    <property type="match status" value="1"/>
</dbReference>
<dbReference type="GO" id="GO:0007094">
    <property type="term" value="P:mitotic spindle assembly checkpoint signaling"/>
    <property type="evidence" value="ECO:0007669"/>
    <property type="project" value="EnsemblFungi"/>
</dbReference>
<dbReference type="InterPro" id="IPR015943">
    <property type="entry name" value="WD40/YVTN_repeat-like_dom_sf"/>
</dbReference>
<dbReference type="STRING" id="1064592.G0V726"/>
<evidence type="ECO:0000313" key="5">
    <source>
        <dbReference type="Proteomes" id="UP000001640"/>
    </source>
</evidence>
<evidence type="ECO:0000256" key="1">
    <source>
        <dbReference type="ARBA" id="ARBA00022574"/>
    </source>
</evidence>
<dbReference type="GO" id="GO:0043130">
    <property type="term" value="F:ubiquitin binding"/>
    <property type="evidence" value="ECO:0007669"/>
    <property type="project" value="EnsemblFungi"/>
</dbReference>
<dbReference type="PROSITE" id="PS50082">
    <property type="entry name" value="WD_REPEATS_2"/>
    <property type="match status" value="1"/>
</dbReference>
<gene>
    <name evidence="4" type="primary">NCAS0A07160</name>
    <name evidence="4" type="ordered locus">NCAS_0A07160</name>
</gene>
<dbReference type="GO" id="GO:0033597">
    <property type="term" value="C:mitotic checkpoint complex"/>
    <property type="evidence" value="ECO:0007669"/>
    <property type="project" value="EnsemblFungi"/>
</dbReference>
<reference key="2">
    <citation type="submission" date="2011-08" db="EMBL/GenBank/DDBJ databases">
        <title>Genome sequence of Naumovozyma castellii.</title>
        <authorList>
            <person name="Gordon J.L."/>
            <person name="Armisen D."/>
            <person name="Proux-Wera E."/>
            <person name="OhEigeartaigh S.S."/>
            <person name="Byrne K.P."/>
            <person name="Wolfe K.H."/>
        </authorList>
    </citation>
    <scope>NUCLEOTIDE SEQUENCE</scope>
    <source>
        <strain>Type strain:CBS 4309</strain>
    </source>
</reference>
<dbReference type="OrthoDB" id="10262475at2759"/>
<evidence type="ECO:0000313" key="4">
    <source>
        <dbReference type="EMBL" id="CCC67274.1"/>
    </source>
</evidence>